<feature type="transmembrane region" description="Helical" evidence="4">
    <location>
        <begin position="313"/>
        <end position="336"/>
    </location>
</feature>
<evidence type="ECO:0000256" key="3">
    <source>
        <dbReference type="ARBA" id="ARBA00023136"/>
    </source>
</evidence>
<dbReference type="EMBL" id="JBBUTH010000011">
    <property type="protein sequence ID" value="MEK8053305.1"/>
    <property type="molecule type" value="Genomic_DNA"/>
</dbReference>
<dbReference type="PANTHER" id="PTHR11360:SF284">
    <property type="entry name" value="EG:103B4.3 PROTEIN-RELATED"/>
    <property type="match status" value="1"/>
</dbReference>
<keyword evidence="2 4" id="KW-1133">Transmembrane helix</keyword>
<dbReference type="PROSITE" id="PS50850">
    <property type="entry name" value="MFS"/>
    <property type="match status" value="1"/>
</dbReference>
<protein>
    <submittedName>
        <fullName evidence="6">MFS transporter</fullName>
    </submittedName>
</protein>
<feature type="transmembrane region" description="Helical" evidence="4">
    <location>
        <begin position="87"/>
        <end position="107"/>
    </location>
</feature>
<evidence type="ECO:0000313" key="7">
    <source>
        <dbReference type="Proteomes" id="UP001365405"/>
    </source>
</evidence>
<feature type="transmembrane region" description="Helical" evidence="4">
    <location>
        <begin position="288"/>
        <end position="307"/>
    </location>
</feature>
<dbReference type="PANTHER" id="PTHR11360">
    <property type="entry name" value="MONOCARBOXYLATE TRANSPORTER"/>
    <property type="match status" value="1"/>
</dbReference>
<feature type="domain" description="Major facilitator superfamily (MFS) profile" evidence="5">
    <location>
        <begin position="21"/>
        <end position="401"/>
    </location>
</feature>
<feature type="transmembrane region" description="Helical" evidence="4">
    <location>
        <begin position="259"/>
        <end position="281"/>
    </location>
</feature>
<feature type="transmembrane region" description="Helical" evidence="4">
    <location>
        <begin position="177"/>
        <end position="196"/>
    </location>
</feature>
<comment type="caution">
    <text evidence="6">The sequence shown here is derived from an EMBL/GenBank/DDBJ whole genome shotgun (WGS) entry which is preliminary data.</text>
</comment>
<dbReference type="Gene3D" id="1.20.1250.20">
    <property type="entry name" value="MFS general substrate transporter like domains"/>
    <property type="match status" value="2"/>
</dbReference>
<feature type="transmembrane region" description="Helical" evidence="4">
    <location>
        <begin position="145"/>
        <end position="171"/>
    </location>
</feature>
<keyword evidence="7" id="KW-1185">Reference proteome</keyword>
<feature type="transmembrane region" description="Helical" evidence="4">
    <location>
        <begin position="113"/>
        <end position="133"/>
    </location>
</feature>
<evidence type="ECO:0000256" key="1">
    <source>
        <dbReference type="ARBA" id="ARBA00022692"/>
    </source>
</evidence>
<reference evidence="6 7" key="1">
    <citation type="submission" date="2024-04" db="EMBL/GenBank/DDBJ databases">
        <title>Novel species of the genus Ideonella isolated from streams.</title>
        <authorList>
            <person name="Lu H."/>
        </authorList>
    </citation>
    <scope>NUCLEOTIDE SEQUENCE [LARGE SCALE GENOMIC DNA]</scope>
    <source>
        <strain evidence="6 7">DXS22W</strain>
    </source>
</reference>
<dbReference type="InterPro" id="IPR050327">
    <property type="entry name" value="Proton-linked_MCT"/>
</dbReference>
<keyword evidence="1 4" id="KW-0812">Transmembrane</keyword>
<feature type="transmembrane region" description="Helical" evidence="4">
    <location>
        <begin position="56"/>
        <end position="80"/>
    </location>
</feature>
<feature type="transmembrane region" description="Helical" evidence="4">
    <location>
        <begin position="343"/>
        <end position="366"/>
    </location>
</feature>
<dbReference type="RefSeq" id="WP_341413045.1">
    <property type="nucleotide sequence ID" value="NZ_JBBUTH010000011.1"/>
</dbReference>
<dbReference type="InterPro" id="IPR011701">
    <property type="entry name" value="MFS"/>
</dbReference>
<proteinExistence type="predicted"/>
<keyword evidence="3 4" id="KW-0472">Membrane</keyword>
<dbReference type="Pfam" id="PF07690">
    <property type="entry name" value="MFS_1"/>
    <property type="match status" value="1"/>
</dbReference>
<gene>
    <name evidence="6" type="ORF">AACH10_23820</name>
</gene>
<evidence type="ECO:0000313" key="6">
    <source>
        <dbReference type="EMBL" id="MEK8053305.1"/>
    </source>
</evidence>
<dbReference type="InterPro" id="IPR036259">
    <property type="entry name" value="MFS_trans_sf"/>
</dbReference>
<feature type="transmembrane region" description="Helical" evidence="4">
    <location>
        <begin position="227"/>
        <end position="247"/>
    </location>
</feature>
<sequence>MADASSAHSHVAEAEPAGAWVVVWACFVALAVIFGVSYSFAAFFEPFAQAFGAPRAQVSLVFGLCGLIYFVGGAGGGLLADRFGPRLVCSAGMLCIAAGLLGASLATSITAVYLAYGGGVGVGIALVYTPSIACVQPWFTRRRGLAAGIASAGIGAGTVAVPLLATAAIAALHWRGALQALAAGVLVLGVGATWLLRRAPAATARSGGAVAGHTLGEAVRSAPFRRMYLATIVAGPVMFVPFAHVSAAARDLGVPDAQAVGLVGLIGIGSLVGRFAIGAAADRFGRPLTLALAQASLGLSYLVWWAADGYAAMAVFALWLGLSYGGMVSLMPALVMDLFGPRAVSAILGTLYSGAALGNLAGPWLAGAAFDAWHSYTPVIWVCLALAAVGTVLYASLVPRR</sequence>
<feature type="transmembrane region" description="Helical" evidence="4">
    <location>
        <begin position="21"/>
        <end position="44"/>
    </location>
</feature>
<organism evidence="6 7">
    <name type="scientific">Pseudaquabacterium inlustre</name>
    <dbReference type="NCBI Taxonomy" id="2984192"/>
    <lineage>
        <taxon>Bacteria</taxon>
        <taxon>Pseudomonadati</taxon>
        <taxon>Pseudomonadota</taxon>
        <taxon>Betaproteobacteria</taxon>
        <taxon>Burkholderiales</taxon>
        <taxon>Sphaerotilaceae</taxon>
        <taxon>Pseudaquabacterium</taxon>
    </lineage>
</organism>
<evidence type="ECO:0000256" key="4">
    <source>
        <dbReference type="SAM" id="Phobius"/>
    </source>
</evidence>
<evidence type="ECO:0000259" key="5">
    <source>
        <dbReference type="PROSITE" id="PS50850"/>
    </source>
</evidence>
<dbReference type="SUPFAM" id="SSF103473">
    <property type="entry name" value="MFS general substrate transporter"/>
    <property type="match status" value="1"/>
</dbReference>
<dbReference type="Proteomes" id="UP001365405">
    <property type="component" value="Unassembled WGS sequence"/>
</dbReference>
<feature type="transmembrane region" description="Helical" evidence="4">
    <location>
        <begin position="378"/>
        <end position="397"/>
    </location>
</feature>
<evidence type="ECO:0000256" key="2">
    <source>
        <dbReference type="ARBA" id="ARBA00022989"/>
    </source>
</evidence>
<name>A0ABU9CN98_9BURK</name>
<accession>A0ABU9CN98</accession>
<dbReference type="InterPro" id="IPR020846">
    <property type="entry name" value="MFS_dom"/>
</dbReference>